<feature type="domain" description="Kazal-like" evidence="10">
    <location>
        <begin position="533"/>
        <end position="592"/>
    </location>
</feature>
<dbReference type="PROSITE" id="PS51465">
    <property type="entry name" value="KAZAL_2"/>
    <property type="match status" value="1"/>
</dbReference>
<keyword evidence="8" id="KW-0406">Ion transport</keyword>
<reference evidence="11" key="1">
    <citation type="submission" date="2019-05" db="EMBL/GenBank/DDBJ databases">
        <title>Annotation for the trematode Paragonimus heterotremus.</title>
        <authorList>
            <person name="Choi Y.-J."/>
        </authorList>
    </citation>
    <scope>NUCLEOTIDE SEQUENCE</scope>
    <source>
        <strain evidence="11">LC</strain>
    </source>
</reference>
<dbReference type="Pfam" id="PF03137">
    <property type="entry name" value="OATP"/>
    <property type="match status" value="1"/>
</dbReference>
<feature type="transmembrane region" description="Helical" evidence="8">
    <location>
        <begin position="478"/>
        <end position="497"/>
    </location>
</feature>
<evidence type="ECO:0000256" key="7">
    <source>
        <dbReference type="ARBA" id="ARBA00023157"/>
    </source>
</evidence>
<feature type="transmembrane region" description="Helical" evidence="8">
    <location>
        <begin position="185"/>
        <end position="208"/>
    </location>
</feature>
<feature type="transmembrane region" description="Helical" evidence="8">
    <location>
        <begin position="55"/>
        <end position="75"/>
    </location>
</feature>
<feature type="transmembrane region" description="Helical" evidence="8">
    <location>
        <begin position="444"/>
        <end position="466"/>
    </location>
</feature>
<keyword evidence="8" id="KW-0813">Transport</keyword>
<evidence type="ECO:0000313" key="12">
    <source>
        <dbReference type="Proteomes" id="UP000748531"/>
    </source>
</evidence>
<dbReference type="Gene3D" id="1.20.1250.20">
    <property type="entry name" value="MFS general substrate transporter like domains"/>
    <property type="match status" value="2"/>
</dbReference>
<proteinExistence type="inferred from homology"/>
<feature type="transmembrane region" description="Helical" evidence="8">
    <location>
        <begin position="405"/>
        <end position="424"/>
    </location>
</feature>
<dbReference type="GO" id="GO:0015347">
    <property type="term" value="F:sodium-independent organic anion transmembrane transporter activity"/>
    <property type="evidence" value="ECO:0007669"/>
    <property type="project" value="TreeGrafter"/>
</dbReference>
<keyword evidence="5 8" id="KW-1133">Transmembrane helix</keyword>
<dbReference type="NCBIfam" id="TIGR00805">
    <property type="entry name" value="oat"/>
    <property type="match status" value="1"/>
</dbReference>
<dbReference type="EMBL" id="LUCH01001066">
    <property type="protein sequence ID" value="KAF5403742.1"/>
    <property type="molecule type" value="Genomic_DNA"/>
</dbReference>
<feature type="transmembrane region" description="Helical" evidence="8">
    <location>
        <begin position="707"/>
        <end position="730"/>
    </location>
</feature>
<name>A0A8J4SRT2_9TREM</name>
<keyword evidence="6 8" id="KW-0472">Membrane</keyword>
<dbReference type="InterPro" id="IPR036259">
    <property type="entry name" value="MFS_trans_sf"/>
</dbReference>
<evidence type="ECO:0000256" key="3">
    <source>
        <dbReference type="ARBA" id="ARBA00022475"/>
    </source>
</evidence>
<evidence type="ECO:0000256" key="2">
    <source>
        <dbReference type="ARBA" id="ARBA00009657"/>
    </source>
</evidence>
<dbReference type="GO" id="GO:0016323">
    <property type="term" value="C:basolateral plasma membrane"/>
    <property type="evidence" value="ECO:0007669"/>
    <property type="project" value="TreeGrafter"/>
</dbReference>
<evidence type="ECO:0000256" key="9">
    <source>
        <dbReference type="SAM" id="MobiDB-lite"/>
    </source>
</evidence>
<dbReference type="InterPro" id="IPR004156">
    <property type="entry name" value="OATP"/>
</dbReference>
<comment type="similarity">
    <text evidence="2 8">Belongs to the organo anion transporter (TC 2.A.60) family.</text>
</comment>
<keyword evidence="4 8" id="KW-0812">Transmembrane</keyword>
<evidence type="ECO:0000256" key="1">
    <source>
        <dbReference type="ARBA" id="ARBA00004651"/>
    </source>
</evidence>
<evidence type="ECO:0000313" key="11">
    <source>
        <dbReference type="EMBL" id="KAF5403742.1"/>
    </source>
</evidence>
<feature type="transmembrane region" description="Helical" evidence="8">
    <location>
        <begin position="618"/>
        <end position="642"/>
    </location>
</feature>
<evidence type="ECO:0000259" key="10">
    <source>
        <dbReference type="PROSITE" id="PS51465"/>
    </source>
</evidence>
<protein>
    <recommendedName>
        <fullName evidence="8">Solute carrier organic anion transporter family member</fullName>
    </recommendedName>
</protein>
<dbReference type="GO" id="GO:0043252">
    <property type="term" value="P:sodium-independent organic anion transport"/>
    <property type="evidence" value="ECO:0007669"/>
    <property type="project" value="TreeGrafter"/>
</dbReference>
<dbReference type="GO" id="GO:0006811">
    <property type="term" value="P:monoatomic ion transport"/>
    <property type="evidence" value="ECO:0007669"/>
    <property type="project" value="UniProtKB-KW"/>
</dbReference>
<feature type="transmembrane region" description="Helical" evidence="8">
    <location>
        <begin position="654"/>
        <end position="671"/>
    </location>
</feature>
<dbReference type="AlphaFoldDB" id="A0A8J4SRT2"/>
<sequence>MADSTSRVLSVEHVSHSDETLPEQSCPIDRTEVVDRCGLLSWRPTCLQRAANIRLFLAAVCFISCLQAAFSGYIASQVTTLEKRFAVGSSVIGTMNSFFEIGYIISVIFVSYAGGRGHVPMWISRGLFVMSAGAFLWSTPHFIFPYKSLVTWSRALEDPICHLNSNISVASQATECTREHTSGYAFLPILLLSQLLIGSGSSPILTLAPPFIDDHVHPTKAPPMIASQYAAAAMGPVFGFALGACLLQYPADLFSSTTRRTDDPEWIGAWWVGFILLGVLVLIGALILLLFPKKLRTLSKKPPTKLLPYTPTPTTIQENGSAISATPSIPAVLDASVTTTQSTSALGGNRRSAAQNSWSAFSRPCSRSRRSPYSCAPQLRCRLFHSPDKFTRFSDTVRSLLRNRIYLVVSLCICSEMFMIIGFASFLPKYLEMEYHISKSTASLIAGGLIVPAGALGILAGGLILHRSHFRRRGAIRFVLVINFIIIGCISSFFFLGCANPAIAGITVDYPSTSHSIATTSSLPWWSLGPTHLQPDSQCNAHCVCDPNIWAPVCSQASGISYVSPCFAGCSDSSFISTSSQQKVYENCSCVPPSISNALDPVSLKLHPSQCPLQCNRLILFVFVLTTCLFLTGVIQNPLLMVTMRSVNHSERSFALGLQFVIIRLFANMPSPMVFGRVIDGACRFWRFNCGRRGDCAFVDVRKLNLYMAGLGVIIKGSGFIFYMLLLFLLRSPPPSQGANELAYLGAVDYLRKPSVPLSGPIEPR</sequence>
<feature type="transmembrane region" description="Helical" evidence="8">
    <location>
        <begin position="269"/>
        <end position="291"/>
    </location>
</feature>
<dbReference type="CDD" id="cd17336">
    <property type="entry name" value="MFS_SLCO_OATP"/>
    <property type="match status" value="1"/>
</dbReference>
<comment type="subcellular location">
    <subcellularLocation>
        <location evidence="1 8">Cell membrane</location>
        <topology evidence="1 8">Multi-pass membrane protein</topology>
    </subcellularLocation>
</comment>
<dbReference type="Proteomes" id="UP000748531">
    <property type="component" value="Unassembled WGS sequence"/>
</dbReference>
<dbReference type="PANTHER" id="PTHR11388">
    <property type="entry name" value="ORGANIC ANION TRANSPORTER"/>
    <property type="match status" value="1"/>
</dbReference>
<keyword evidence="7" id="KW-1015">Disulfide bond</keyword>
<accession>A0A8J4SRT2</accession>
<gene>
    <name evidence="11" type="ORF">PHET_02968</name>
</gene>
<feature type="transmembrane region" description="Helical" evidence="8">
    <location>
        <begin position="95"/>
        <end position="114"/>
    </location>
</feature>
<feature type="transmembrane region" description="Helical" evidence="8">
    <location>
        <begin position="126"/>
        <end position="144"/>
    </location>
</feature>
<feature type="transmembrane region" description="Helical" evidence="8">
    <location>
        <begin position="229"/>
        <end position="249"/>
    </location>
</feature>
<dbReference type="InterPro" id="IPR002350">
    <property type="entry name" value="Kazal_dom"/>
</dbReference>
<comment type="caution">
    <text evidence="11">The sequence shown here is derived from an EMBL/GenBank/DDBJ whole genome shotgun (WGS) entry which is preliminary data.</text>
</comment>
<dbReference type="OrthoDB" id="5062115at2759"/>
<evidence type="ECO:0000256" key="8">
    <source>
        <dbReference type="RuleBase" id="RU362056"/>
    </source>
</evidence>
<organism evidence="11 12">
    <name type="scientific">Paragonimus heterotremus</name>
    <dbReference type="NCBI Taxonomy" id="100268"/>
    <lineage>
        <taxon>Eukaryota</taxon>
        <taxon>Metazoa</taxon>
        <taxon>Spiralia</taxon>
        <taxon>Lophotrochozoa</taxon>
        <taxon>Platyhelminthes</taxon>
        <taxon>Trematoda</taxon>
        <taxon>Digenea</taxon>
        <taxon>Plagiorchiida</taxon>
        <taxon>Troglotremata</taxon>
        <taxon>Troglotrematidae</taxon>
        <taxon>Paragonimus</taxon>
    </lineage>
</organism>
<dbReference type="SUPFAM" id="SSF103473">
    <property type="entry name" value="MFS general substrate transporter"/>
    <property type="match status" value="1"/>
</dbReference>
<evidence type="ECO:0000256" key="4">
    <source>
        <dbReference type="ARBA" id="ARBA00022692"/>
    </source>
</evidence>
<evidence type="ECO:0000256" key="6">
    <source>
        <dbReference type="ARBA" id="ARBA00023136"/>
    </source>
</evidence>
<feature type="region of interest" description="Disordered" evidence="9">
    <location>
        <begin position="1"/>
        <end position="23"/>
    </location>
</feature>
<keyword evidence="12" id="KW-1185">Reference proteome</keyword>
<dbReference type="PANTHER" id="PTHR11388:SF142">
    <property type="entry name" value="SOLUTE CARRIER ORGANIC ANION TRANSPORTER FAMILY MEMBER 5A1"/>
    <property type="match status" value="1"/>
</dbReference>
<keyword evidence="3" id="KW-1003">Cell membrane</keyword>
<evidence type="ECO:0000256" key="5">
    <source>
        <dbReference type="ARBA" id="ARBA00022989"/>
    </source>
</evidence>